<dbReference type="CDD" id="cd12373">
    <property type="entry name" value="RRM_SRSF3_like"/>
    <property type="match status" value="1"/>
</dbReference>
<feature type="region of interest" description="Disordered" evidence="3">
    <location>
        <begin position="80"/>
        <end position="130"/>
    </location>
</feature>
<dbReference type="Gene3D" id="3.30.70.330">
    <property type="match status" value="1"/>
</dbReference>
<dbReference type="Proteomes" id="UP001652620">
    <property type="component" value="Chromosome 4"/>
</dbReference>
<feature type="compositionally biased region" description="Gly residues" evidence="3">
    <location>
        <begin position="95"/>
        <end position="112"/>
    </location>
</feature>
<evidence type="ECO:0000256" key="1">
    <source>
        <dbReference type="ARBA" id="ARBA00022884"/>
    </source>
</evidence>
<dbReference type="KEGG" id="bdr:105222567"/>
<dbReference type="SMART" id="SM00360">
    <property type="entry name" value="RRM"/>
    <property type="match status" value="1"/>
</dbReference>
<evidence type="ECO:0000313" key="7">
    <source>
        <dbReference type="RefSeq" id="XP_011198239.2"/>
    </source>
</evidence>
<evidence type="ECO:0000259" key="5">
    <source>
        <dbReference type="PROSITE" id="PS50102"/>
    </source>
</evidence>
<keyword evidence="6" id="KW-1185">Reference proteome</keyword>
<keyword evidence="4" id="KW-0472">Membrane</keyword>
<evidence type="ECO:0000313" key="6">
    <source>
        <dbReference type="Proteomes" id="UP001652620"/>
    </source>
</evidence>
<evidence type="ECO:0000256" key="4">
    <source>
        <dbReference type="SAM" id="Phobius"/>
    </source>
</evidence>
<name>A0A6I9V6E9_BACDO</name>
<accession>A0A6I9V6E9</accession>
<dbReference type="GO" id="GO:0003723">
    <property type="term" value="F:RNA binding"/>
    <property type="evidence" value="ECO:0007669"/>
    <property type="project" value="UniProtKB-UniRule"/>
</dbReference>
<dbReference type="PANTHER" id="PTHR23147">
    <property type="entry name" value="SERINE/ARGININE RICH SPLICING FACTOR"/>
    <property type="match status" value="1"/>
</dbReference>
<keyword evidence="4" id="KW-1133">Transmembrane helix</keyword>
<proteinExistence type="predicted"/>
<dbReference type="InterPro" id="IPR012677">
    <property type="entry name" value="Nucleotide-bd_a/b_plait_sf"/>
</dbReference>
<dbReference type="InParanoid" id="A0A6I9V6E9"/>
<dbReference type="SUPFAM" id="SSF54928">
    <property type="entry name" value="RNA-binding domain, RBD"/>
    <property type="match status" value="1"/>
</dbReference>
<sequence>MPRYREWDLACKVYVGNLGSSASKYEIENAFSKYGPLRNVWVARNPPGFAFVEFEDRRDAEDATRGLDGTRCCGTRIRVEMSSGRSRRDDRRRGGGSAGGGGSSSGGRGGGRYRIKSTATTTSRTSTSSSFNKNYKNNIFTYHNYCSFSTNFTTTSNKLNLISFNDNIFDNSEKNVNQQFFKKQYLQNFDNNNFSYSKHHFQHHQKQLQEKPQHSTFINKLMIIVFVINTNTLNTTNTNVTTVLHIKFDLVFAVVIVINTYLTIVVVAIENCNSCPDVKCSKRSTIIRTATTSKITTTATTTTTSAATASTVTTTIATTRISATSKSVLGQQAQDQHQRQIPKHLLQPSSLIPPLLPPQPP</sequence>
<organism evidence="6 7">
    <name type="scientific">Bactrocera dorsalis</name>
    <name type="common">Oriental fruit fly</name>
    <name type="synonym">Dacus dorsalis</name>
    <dbReference type="NCBI Taxonomy" id="27457"/>
    <lineage>
        <taxon>Eukaryota</taxon>
        <taxon>Metazoa</taxon>
        <taxon>Ecdysozoa</taxon>
        <taxon>Arthropoda</taxon>
        <taxon>Hexapoda</taxon>
        <taxon>Insecta</taxon>
        <taxon>Pterygota</taxon>
        <taxon>Neoptera</taxon>
        <taxon>Endopterygota</taxon>
        <taxon>Diptera</taxon>
        <taxon>Brachycera</taxon>
        <taxon>Muscomorpha</taxon>
        <taxon>Tephritoidea</taxon>
        <taxon>Tephritidae</taxon>
        <taxon>Bactrocera</taxon>
        <taxon>Bactrocera</taxon>
    </lineage>
</organism>
<dbReference type="GeneID" id="105222567"/>
<protein>
    <submittedName>
        <fullName evidence="7">Uncharacterized protein LOC105222567 isoform X1</fullName>
    </submittedName>
</protein>
<dbReference type="InterPro" id="IPR035979">
    <property type="entry name" value="RBD_domain_sf"/>
</dbReference>
<dbReference type="PROSITE" id="PS50102">
    <property type="entry name" value="RRM"/>
    <property type="match status" value="1"/>
</dbReference>
<feature type="transmembrane region" description="Helical" evidence="4">
    <location>
        <begin position="250"/>
        <end position="269"/>
    </location>
</feature>
<dbReference type="AlphaFoldDB" id="A0A6I9V6E9"/>
<keyword evidence="1 2" id="KW-0694">RNA-binding</keyword>
<feature type="domain" description="RRM" evidence="5">
    <location>
        <begin position="11"/>
        <end position="84"/>
    </location>
</feature>
<feature type="compositionally biased region" description="Low complexity" evidence="3">
    <location>
        <begin position="117"/>
        <end position="130"/>
    </location>
</feature>
<evidence type="ECO:0000256" key="3">
    <source>
        <dbReference type="SAM" id="MobiDB-lite"/>
    </source>
</evidence>
<dbReference type="InterPro" id="IPR050907">
    <property type="entry name" value="SRSF"/>
</dbReference>
<evidence type="ECO:0000256" key="2">
    <source>
        <dbReference type="PROSITE-ProRule" id="PRU00176"/>
    </source>
</evidence>
<reference evidence="7" key="1">
    <citation type="submission" date="2025-08" db="UniProtKB">
        <authorList>
            <consortium name="RefSeq"/>
        </authorList>
    </citation>
    <scope>IDENTIFICATION</scope>
    <source>
        <tissue evidence="7">Adult</tissue>
    </source>
</reference>
<dbReference type="Pfam" id="PF00076">
    <property type="entry name" value="RRM_1"/>
    <property type="match status" value="1"/>
</dbReference>
<dbReference type="InterPro" id="IPR000504">
    <property type="entry name" value="RRM_dom"/>
</dbReference>
<dbReference type="RefSeq" id="XP_011198239.2">
    <property type="nucleotide sequence ID" value="XM_011199937.4"/>
</dbReference>
<gene>
    <name evidence="7" type="primary">LOC105222567</name>
</gene>
<keyword evidence="4" id="KW-0812">Transmembrane</keyword>
<dbReference type="OrthoDB" id="5970at2759"/>